<gene>
    <name evidence="1" type="ORF">DFH08DRAFT_825662</name>
</gene>
<dbReference type="Proteomes" id="UP001218218">
    <property type="component" value="Unassembled WGS sequence"/>
</dbReference>
<proteinExistence type="predicted"/>
<accession>A0AAD7E8Z7</accession>
<organism evidence="1 2">
    <name type="scientific">Mycena albidolilacea</name>
    <dbReference type="NCBI Taxonomy" id="1033008"/>
    <lineage>
        <taxon>Eukaryota</taxon>
        <taxon>Fungi</taxon>
        <taxon>Dikarya</taxon>
        <taxon>Basidiomycota</taxon>
        <taxon>Agaricomycotina</taxon>
        <taxon>Agaricomycetes</taxon>
        <taxon>Agaricomycetidae</taxon>
        <taxon>Agaricales</taxon>
        <taxon>Marasmiineae</taxon>
        <taxon>Mycenaceae</taxon>
        <taxon>Mycena</taxon>
    </lineage>
</organism>
<comment type="caution">
    <text evidence="1">The sequence shown here is derived from an EMBL/GenBank/DDBJ whole genome shotgun (WGS) entry which is preliminary data.</text>
</comment>
<name>A0AAD7E8Z7_9AGAR</name>
<evidence type="ECO:0000313" key="2">
    <source>
        <dbReference type="Proteomes" id="UP001218218"/>
    </source>
</evidence>
<dbReference type="EMBL" id="JARIHO010000103">
    <property type="protein sequence ID" value="KAJ7303730.1"/>
    <property type="molecule type" value="Genomic_DNA"/>
</dbReference>
<sequence length="211" mass="22759">MNCQALLNHEGLRDSALRSDELTNADPRRCGENMKACKGLGRDPRAAPVCEGDKNLSTPNSLGAVPEKPPDFYEAGWPGLSHPNSSTSNSLFRSRRSPMDAYYLPPGEFRQIGRSRLFSVSLDVGYRELRARAHTFIQLRPSGTLMFNKALFAIFTMVMVQGVISVPQIGFPVACTGAGDPTCTANGEVCCDLTSVGLGHLCQPVSPLCPA</sequence>
<dbReference type="AlphaFoldDB" id="A0AAD7E8Z7"/>
<evidence type="ECO:0000313" key="1">
    <source>
        <dbReference type="EMBL" id="KAJ7303730.1"/>
    </source>
</evidence>
<protein>
    <submittedName>
        <fullName evidence="1">Uncharacterized protein</fullName>
    </submittedName>
</protein>
<reference evidence="1" key="1">
    <citation type="submission" date="2023-03" db="EMBL/GenBank/DDBJ databases">
        <title>Massive genome expansion in bonnet fungi (Mycena s.s.) driven by repeated elements and novel gene families across ecological guilds.</title>
        <authorList>
            <consortium name="Lawrence Berkeley National Laboratory"/>
            <person name="Harder C.B."/>
            <person name="Miyauchi S."/>
            <person name="Viragh M."/>
            <person name="Kuo A."/>
            <person name="Thoen E."/>
            <person name="Andreopoulos B."/>
            <person name="Lu D."/>
            <person name="Skrede I."/>
            <person name="Drula E."/>
            <person name="Henrissat B."/>
            <person name="Morin E."/>
            <person name="Kohler A."/>
            <person name="Barry K."/>
            <person name="LaButti K."/>
            <person name="Morin E."/>
            <person name="Salamov A."/>
            <person name="Lipzen A."/>
            <person name="Mereny Z."/>
            <person name="Hegedus B."/>
            <person name="Baldrian P."/>
            <person name="Stursova M."/>
            <person name="Weitz H."/>
            <person name="Taylor A."/>
            <person name="Grigoriev I.V."/>
            <person name="Nagy L.G."/>
            <person name="Martin F."/>
            <person name="Kauserud H."/>
        </authorList>
    </citation>
    <scope>NUCLEOTIDE SEQUENCE</scope>
    <source>
        <strain evidence="1">CBHHK002</strain>
    </source>
</reference>
<keyword evidence="2" id="KW-1185">Reference proteome</keyword>